<name>A0A1W1EKL6_9ZZZZ</name>
<dbReference type="EMBL" id="FRYL01000038">
    <property type="protein sequence ID" value="SHO81411.1"/>
    <property type="molecule type" value="Genomic_DNA"/>
</dbReference>
<dbReference type="Pfam" id="PF22780">
    <property type="entry name" value="HI0933_like_1st"/>
    <property type="match status" value="1"/>
</dbReference>
<dbReference type="InterPro" id="IPR057661">
    <property type="entry name" value="RsdA/BaiN/AoA(So)_Rossmann"/>
</dbReference>
<feature type="domain" description="RsdA/BaiN/AoA(So)-like Rossmann fold-like" evidence="4">
    <location>
        <begin position="6"/>
        <end position="373"/>
    </location>
</feature>
<evidence type="ECO:0000256" key="3">
    <source>
        <dbReference type="ARBA" id="ARBA00022827"/>
    </source>
</evidence>
<dbReference type="Gene3D" id="3.50.50.60">
    <property type="entry name" value="FAD/NAD(P)-binding domain"/>
    <property type="match status" value="1"/>
</dbReference>
<comment type="cofactor">
    <cofactor evidence="1">
        <name>FAD</name>
        <dbReference type="ChEBI" id="CHEBI:57692"/>
    </cofactor>
</comment>
<feature type="domain" description="RsdA/BaiN/AoA(So)-like insert" evidence="5">
    <location>
        <begin position="185"/>
        <end position="321"/>
    </location>
</feature>
<dbReference type="SUPFAM" id="SSF51905">
    <property type="entry name" value="FAD/NAD(P)-binding domain"/>
    <property type="match status" value="1"/>
</dbReference>
<dbReference type="AlphaFoldDB" id="A0A1W1EKL6"/>
<sequence length="376" mass="41784">MNNIINIAIIGGGASGLFLASQLQNREVTIIDNNPKLASKIAISGGGRCNITNKILSPNNYLGDKRFIQRVLKRFNNRDLIEWLNQRGLTPTIKNETQYFCAKSSSEIINIFLREIKKHHIIRNQTITSIIKKDDIFYIQTNRDIIKAQKVVIASGGLSFAKIGATSIGFEIASHFGHTINKPSPALVGFTLQKEQSFLKSLSGVSLVVSVKVENKIFNGSLLFTHRGISGPVILNSSLYWQKGSIEIDFLDGFEISTNSNKLISSYLPIPKRVIKTFLDEWNIEDKPMKKLSHNELKTIKSLSSYSFAPAGNFGYNKAEVTRGGVATNEINAKTMQSKLVKDLYFIGEVLDVTGELGGYNFQWAFSSAYNCGINF</sequence>
<dbReference type="NCBIfam" id="TIGR00275">
    <property type="entry name" value="aminoacetone oxidase family FAD-binding enzyme"/>
    <property type="match status" value="1"/>
</dbReference>
<dbReference type="PANTHER" id="PTHR42887">
    <property type="entry name" value="OS12G0638800 PROTEIN"/>
    <property type="match status" value="1"/>
</dbReference>
<gene>
    <name evidence="6" type="ORF">MNB_SV-15-978</name>
</gene>
<dbReference type="InterPro" id="IPR023166">
    <property type="entry name" value="BaiN-like_dom_sf"/>
</dbReference>
<proteinExistence type="predicted"/>
<dbReference type="InterPro" id="IPR055178">
    <property type="entry name" value="RsdA/BaiN/AoA(So)-like_dom"/>
</dbReference>
<keyword evidence="2" id="KW-0285">Flavoprotein</keyword>
<evidence type="ECO:0000259" key="5">
    <source>
        <dbReference type="Pfam" id="PF22780"/>
    </source>
</evidence>
<dbReference type="InterPro" id="IPR004792">
    <property type="entry name" value="BaiN-like"/>
</dbReference>
<dbReference type="SUPFAM" id="SSF160996">
    <property type="entry name" value="HI0933 insert domain-like"/>
    <property type="match status" value="1"/>
</dbReference>
<organism evidence="6">
    <name type="scientific">hydrothermal vent metagenome</name>
    <dbReference type="NCBI Taxonomy" id="652676"/>
    <lineage>
        <taxon>unclassified sequences</taxon>
        <taxon>metagenomes</taxon>
        <taxon>ecological metagenomes</taxon>
    </lineage>
</organism>
<keyword evidence="3" id="KW-0274">FAD</keyword>
<dbReference type="InterPro" id="IPR036188">
    <property type="entry name" value="FAD/NAD-bd_sf"/>
</dbReference>
<reference evidence="6" key="1">
    <citation type="submission" date="2016-10" db="EMBL/GenBank/DDBJ databases">
        <authorList>
            <person name="de Groot N.N."/>
        </authorList>
    </citation>
    <scope>NUCLEOTIDE SEQUENCE</scope>
</reference>
<evidence type="ECO:0000313" key="6">
    <source>
        <dbReference type="EMBL" id="SHO81411.1"/>
    </source>
</evidence>
<dbReference type="PANTHER" id="PTHR42887:SF2">
    <property type="entry name" value="OS12G0638800 PROTEIN"/>
    <property type="match status" value="1"/>
</dbReference>
<evidence type="ECO:0000256" key="2">
    <source>
        <dbReference type="ARBA" id="ARBA00022630"/>
    </source>
</evidence>
<evidence type="ECO:0000259" key="4">
    <source>
        <dbReference type="Pfam" id="PF03486"/>
    </source>
</evidence>
<dbReference type="Pfam" id="PF03486">
    <property type="entry name" value="HI0933_like"/>
    <property type="match status" value="1"/>
</dbReference>
<dbReference type="Gene3D" id="2.40.30.10">
    <property type="entry name" value="Translation factors"/>
    <property type="match status" value="1"/>
</dbReference>
<protein>
    <submittedName>
        <fullName evidence="6">NAD(FAD)-utilizing dehydrogenases</fullName>
    </submittedName>
</protein>
<dbReference type="Gene3D" id="1.10.8.260">
    <property type="entry name" value="HI0933 insert domain-like"/>
    <property type="match status" value="1"/>
</dbReference>
<evidence type="ECO:0000256" key="1">
    <source>
        <dbReference type="ARBA" id="ARBA00001974"/>
    </source>
</evidence>
<accession>A0A1W1EKL6</accession>